<reference evidence="2" key="1">
    <citation type="journal article" date="2022" name="Mol. Ecol. Resour.">
        <title>The genomes of chicory, endive, great burdock and yacon provide insights into Asteraceae palaeo-polyploidization history and plant inulin production.</title>
        <authorList>
            <person name="Fan W."/>
            <person name="Wang S."/>
            <person name="Wang H."/>
            <person name="Wang A."/>
            <person name="Jiang F."/>
            <person name="Liu H."/>
            <person name="Zhao H."/>
            <person name="Xu D."/>
            <person name="Zhang Y."/>
        </authorList>
    </citation>
    <scope>NUCLEOTIDE SEQUENCE [LARGE SCALE GENOMIC DNA]</scope>
    <source>
        <strain evidence="2">cv. Niubang</strain>
    </source>
</reference>
<protein>
    <submittedName>
        <fullName evidence="1">Uncharacterized protein</fullName>
    </submittedName>
</protein>
<reference evidence="1 2" key="2">
    <citation type="journal article" date="2022" name="Mol. Ecol. Resour.">
        <title>The genomes of chicory, endive, great burdock and yacon provide insights into Asteraceae paleo-polyploidization history and plant inulin production.</title>
        <authorList>
            <person name="Fan W."/>
            <person name="Wang S."/>
            <person name="Wang H."/>
            <person name="Wang A."/>
            <person name="Jiang F."/>
            <person name="Liu H."/>
            <person name="Zhao H."/>
            <person name="Xu D."/>
            <person name="Zhang Y."/>
        </authorList>
    </citation>
    <scope>NUCLEOTIDE SEQUENCE [LARGE SCALE GENOMIC DNA]</scope>
    <source>
        <strain evidence="2">cv. Niubang</strain>
    </source>
</reference>
<evidence type="ECO:0000313" key="2">
    <source>
        <dbReference type="Proteomes" id="UP001055879"/>
    </source>
</evidence>
<gene>
    <name evidence="1" type="ORF">L6452_22701</name>
</gene>
<evidence type="ECO:0000313" key="1">
    <source>
        <dbReference type="EMBL" id="KAI3715715.1"/>
    </source>
</evidence>
<sequence>MDSSIIEQRKAIKKVMCGSLKLFELTGSRAYERFTGPQIRSIFETQREVYNTTERISLGSSLIASIFIGGYAYIDHIDGVGMNLIGYQGESLVKTDLGGSNSTRSVWLFNSLEIIRNKRNIILIACVFIFQVPTYHTTVASLSSLPFFRSLTSLCFFHGRRLLASVVGLTSSPSLHCLVAAVSTLSRPYLICSEIFM</sequence>
<dbReference type="EMBL" id="CM042053">
    <property type="protein sequence ID" value="KAI3715715.1"/>
    <property type="molecule type" value="Genomic_DNA"/>
</dbReference>
<accession>A0ACB9B0M1</accession>
<proteinExistence type="predicted"/>
<name>A0ACB9B0M1_ARCLA</name>
<keyword evidence="2" id="KW-1185">Reference proteome</keyword>
<organism evidence="1 2">
    <name type="scientific">Arctium lappa</name>
    <name type="common">Greater burdock</name>
    <name type="synonym">Lappa major</name>
    <dbReference type="NCBI Taxonomy" id="4217"/>
    <lineage>
        <taxon>Eukaryota</taxon>
        <taxon>Viridiplantae</taxon>
        <taxon>Streptophyta</taxon>
        <taxon>Embryophyta</taxon>
        <taxon>Tracheophyta</taxon>
        <taxon>Spermatophyta</taxon>
        <taxon>Magnoliopsida</taxon>
        <taxon>eudicotyledons</taxon>
        <taxon>Gunneridae</taxon>
        <taxon>Pentapetalae</taxon>
        <taxon>asterids</taxon>
        <taxon>campanulids</taxon>
        <taxon>Asterales</taxon>
        <taxon>Asteraceae</taxon>
        <taxon>Carduoideae</taxon>
        <taxon>Cardueae</taxon>
        <taxon>Arctiinae</taxon>
        <taxon>Arctium</taxon>
    </lineage>
</organism>
<comment type="caution">
    <text evidence="1">The sequence shown here is derived from an EMBL/GenBank/DDBJ whole genome shotgun (WGS) entry which is preliminary data.</text>
</comment>
<dbReference type="Proteomes" id="UP001055879">
    <property type="component" value="Linkage Group LG07"/>
</dbReference>